<organism evidence="1 2">
    <name type="scientific">Plutella xylostella</name>
    <name type="common">Diamondback moth</name>
    <name type="synonym">Plutella maculipennis</name>
    <dbReference type="NCBI Taxonomy" id="51655"/>
    <lineage>
        <taxon>Eukaryota</taxon>
        <taxon>Metazoa</taxon>
        <taxon>Ecdysozoa</taxon>
        <taxon>Arthropoda</taxon>
        <taxon>Hexapoda</taxon>
        <taxon>Insecta</taxon>
        <taxon>Pterygota</taxon>
        <taxon>Neoptera</taxon>
        <taxon>Endopterygota</taxon>
        <taxon>Lepidoptera</taxon>
        <taxon>Glossata</taxon>
        <taxon>Ditrysia</taxon>
        <taxon>Yponomeutoidea</taxon>
        <taxon>Plutellidae</taxon>
        <taxon>Plutella</taxon>
    </lineage>
</organism>
<accession>A0A8S4E5Y0</accession>
<protein>
    <submittedName>
        <fullName evidence="1">(diamondback moth) hypothetical protein</fullName>
    </submittedName>
</protein>
<dbReference type="Proteomes" id="UP000653454">
    <property type="component" value="Unassembled WGS sequence"/>
</dbReference>
<dbReference type="AlphaFoldDB" id="A0A8S4E5Y0"/>
<name>A0A8S4E5Y0_PLUXY</name>
<proteinExistence type="predicted"/>
<evidence type="ECO:0000313" key="1">
    <source>
        <dbReference type="EMBL" id="CAG9110543.1"/>
    </source>
</evidence>
<gene>
    <name evidence="1" type="ORF">PLXY2_LOCUS4576</name>
</gene>
<dbReference type="EMBL" id="CAJHNJ030000012">
    <property type="protein sequence ID" value="CAG9110543.1"/>
    <property type="molecule type" value="Genomic_DNA"/>
</dbReference>
<evidence type="ECO:0000313" key="2">
    <source>
        <dbReference type="Proteomes" id="UP000653454"/>
    </source>
</evidence>
<comment type="caution">
    <text evidence="1">The sequence shown here is derived from an EMBL/GenBank/DDBJ whole genome shotgun (WGS) entry which is preliminary data.</text>
</comment>
<keyword evidence="2" id="KW-1185">Reference proteome</keyword>
<reference evidence="1" key="1">
    <citation type="submission" date="2020-11" db="EMBL/GenBank/DDBJ databases">
        <authorList>
            <person name="Whiteford S."/>
        </authorList>
    </citation>
    <scope>NUCLEOTIDE SEQUENCE</scope>
</reference>
<sequence>MILYWLVLLACVVGDEVEDGRALVGEVDEELLRKLEADPVRDLSADPEYEELRAELSATHAALRELVQQQAAPGRRSMKTTPCWQLGGICIQKRLCVGEPYLTEVHGCMSITEVCCFSWNKFKPRDLSEYGITSHPGYPWSSNQQKFGGKGIVVHGYGKRNKKLKESTNLRESYIAKNIESQENIQPNPMNERLQVSKEAVSNAKNISLYDAIERILNDKKLREYIS</sequence>